<gene>
    <name evidence="2" type="ORF">MRATA1EN1_LOCUS8383</name>
</gene>
<keyword evidence="3" id="KW-1185">Reference proteome</keyword>
<feature type="region of interest" description="Disordered" evidence="1">
    <location>
        <begin position="1"/>
        <end position="43"/>
    </location>
</feature>
<evidence type="ECO:0000313" key="3">
    <source>
        <dbReference type="Proteomes" id="UP001176941"/>
    </source>
</evidence>
<dbReference type="EMBL" id="OX459955">
    <property type="protein sequence ID" value="CAI9159421.1"/>
    <property type="molecule type" value="Genomic_DNA"/>
</dbReference>
<sequence length="321" mass="34522">MPAFVRWRRGSYATATRDPTTAPSSGATHVEPTGLRRSPHAGLPTGLRVQLAKPLGAPTRLCPSQSFLHARVWQVGKSLRLPPAPPDIPGQSRQASRTGAGRRSPHPTPVPALGKRFARRAPPGAGPWCGPRPSPASWAGAERAACAGRAPHSRFLQRRHPAAAALQEGGPAAPVPPHPRAPRVRAPGLQKLPGWRRQDFWAAPPSPATTLRSQRSESPWRLCCSIQDPAPRLPAELRSTPAGRCPEAAPPARVPHSPFPVNWDSVIAPGLFSHRPRPPGESSRRAFLRRQHLPETLPWLSAQHLHQPATLPDSMGGVALP</sequence>
<reference evidence="2" key="1">
    <citation type="submission" date="2023-04" db="EMBL/GenBank/DDBJ databases">
        <authorList>
            <consortium name="ELIXIR-Norway"/>
        </authorList>
    </citation>
    <scope>NUCLEOTIDE SEQUENCE [LARGE SCALE GENOMIC DNA]</scope>
</reference>
<name>A0ABN8YHT2_RANTA</name>
<feature type="region of interest" description="Disordered" evidence="1">
    <location>
        <begin position="80"/>
        <end position="137"/>
    </location>
</feature>
<dbReference type="Proteomes" id="UP001176941">
    <property type="component" value="Chromosome 19"/>
</dbReference>
<proteinExistence type="predicted"/>
<accession>A0ABN8YHT2</accession>
<feature type="region of interest" description="Disordered" evidence="1">
    <location>
        <begin position="166"/>
        <end position="186"/>
    </location>
</feature>
<evidence type="ECO:0000256" key="1">
    <source>
        <dbReference type="SAM" id="MobiDB-lite"/>
    </source>
</evidence>
<feature type="compositionally biased region" description="Polar residues" evidence="1">
    <location>
        <begin position="13"/>
        <end position="27"/>
    </location>
</feature>
<organism evidence="2 3">
    <name type="scientific">Rangifer tarandus platyrhynchus</name>
    <name type="common">Svalbard reindeer</name>
    <dbReference type="NCBI Taxonomy" id="3082113"/>
    <lineage>
        <taxon>Eukaryota</taxon>
        <taxon>Metazoa</taxon>
        <taxon>Chordata</taxon>
        <taxon>Craniata</taxon>
        <taxon>Vertebrata</taxon>
        <taxon>Euteleostomi</taxon>
        <taxon>Mammalia</taxon>
        <taxon>Eutheria</taxon>
        <taxon>Laurasiatheria</taxon>
        <taxon>Artiodactyla</taxon>
        <taxon>Ruminantia</taxon>
        <taxon>Pecora</taxon>
        <taxon>Cervidae</taxon>
        <taxon>Odocoileinae</taxon>
        <taxon>Rangifer</taxon>
    </lineage>
</organism>
<evidence type="ECO:0000313" key="2">
    <source>
        <dbReference type="EMBL" id="CAI9159421.1"/>
    </source>
</evidence>
<protein>
    <submittedName>
        <fullName evidence="2">Uncharacterized protein</fullName>
    </submittedName>
</protein>